<dbReference type="EnsemblMetazoa" id="XM_017119013.2">
    <property type="protein sequence ID" value="XP_016974502.1"/>
    <property type="gene ID" value="LOC108041185"/>
</dbReference>
<dbReference type="GO" id="GO:0035252">
    <property type="term" value="F:UDP-xylosyltransferase activity"/>
    <property type="evidence" value="ECO:0007669"/>
    <property type="project" value="TreeGrafter"/>
</dbReference>
<gene>
    <name evidence="11" type="primary">LOC108041185</name>
    <name evidence="9" type="synonym">108041185</name>
</gene>
<comment type="similarity">
    <text evidence="3">Belongs to the glycosyltransferase 90 family.</text>
</comment>
<comment type="subcellular location">
    <subcellularLocation>
        <location evidence="1">Endoplasmic reticulum lumen</location>
    </subcellularLocation>
</comment>
<evidence type="ECO:0000256" key="7">
    <source>
        <dbReference type="SAM" id="SignalP"/>
    </source>
</evidence>
<evidence type="ECO:0000259" key="8">
    <source>
        <dbReference type="SMART" id="SM00672"/>
    </source>
</evidence>
<feature type="signal peptide" evidence="7">
    <location>
        <begin position="1"/>
        <end position="20"/>
    </location>
</feature>
<dbReference type="GO" id="GO:0035251">
    <property type="term" value="F:UDP-glucosyltransferase activity"/>
    <property type="evidence" value="ECO:0007669"/>
    <property type="project" value="TreeGrafter"/>
</dbReference>
<dbReference type="GO" id="GO:0006493">
    <property type="term" value="P:protein O-linked glycosylation"/>
    <property type="evidence" value="ECO:0007669"/>
    <property type="project" value="TreeGrafter"/>
</dbReference>
<reference evidence="9" key="3">
    <citation type="submission" date="2025-05" db="UniProtKB">
        <authorList>
            <consortium name="EnsemblMetazoa"/>
        </authorList>
    </citation>
    <scope>IDENTIFICATION</scope>
</reference>
<dbReference type="SMART" id="SM00672">
    <property type="entry name" value="CAP10"/>
    <property type="match status" value="1"/>
</dbReference>
<reference evidence="11" key="2">
    <citation type="submission" date="2025-04" db="UniProtKB">
        <authorList>
            <consortium name="RefSeq"/>
        </authorList>
    </citation>
    <scope>IDENTIFICATION</scope>
</reference>
<dbReference type="InterPro" id="IPR006598">
    <property type="entry name" value="CAP10"/>
</dbReference>
<dbReference type="GO" id="GO:0005788">
    <property type="term" value="C:endoplasmic reticulum lumen"/>
    <property type="evidence" value="ECO:0007669"/>
    <property type="project" value="UniProtKB-SubCell"/>
</dbReference>
<dbReference type="RefSeq" id="XP_016974502.1">
    <property type="nucleotide sequence ID" value="XM_017119013.1"/>
</dbReference>
<dbReference type="PANTHER" id="PTHR12203:SF35">
    <property type="entry name" value="PROTEIN O-GLUCOSYLTRANSFERASE 1"/>
    <property type="match status" value="1"/>
</dbReference>
<sequence>MIINHILIALLFIFGKKGCAEDEGLCSAEDKTCGQSEHDDITQDELSFKIRRQIEKANIDYKACSSDPKDSDCTCHADVLKRDLAPYKSTGVSRQMIESSSRYGTKYKVYEHRLYRDDNCMFPSRCQGIEHFLLPLVATLPNMDLIINTRDYPQLNTAWGNTAGGPVFSFSKTKEYRDIMYPAWTFWAGGPATKLHPRGIGRWDQMRDKLEKRAAAIPWSQKRDLGFFRGSRTSDERDSLILLSRRNPELVEAQYTKNQGWKSPKDTLDAPAADEVSFEDHCKYKYLFNFRGVAASFRLKHLFLCKSLVFHVGDEWQEFFYDQLKPWVHYVPLKSYPTQQEYEEILSFFKRNDALAQEISQRGYDFIWNHLRMKDIKCYWRKLLKSYVKLLKYEVQPEDHLIHISYKKDEL</sequence>
<name>A0A6P4E8Z3_DRORH</name>
<dbReference type="GO" id="GO:0045747">
    <property type="term" value="P:positive regulation of Notch signaling pathway"/>
    <property type="evidence" value="ECO:0007669"/>
    <property type="project" value="TreeGrafter"/>
</dbReference>
<dbReference type="InterPro" id="IPR051091">
    <property type="entry name" value="O-Glucosyltr/Glycosyltrsf_90"/>
</dbReference>
<protein>
    <submittedName>
        <fullName evidence="11">O-glucosyltransferase rumi</fullName>
    </submittedName>
</protein>
<keyword evidence="7" id="KW-0732">Signal</keyword>
<organism evidence="11">
    <name type="scientific">Drosophila rhopaloa</name>
    <name type="common">Fruit fly</name>
    <dbReference type="NCBI Taxonomy" id="1041015"/>
    <lineage>
        <taxon>Eukaryota</taxon>
        <taxon>Metazoa</taxon>
        <taxon>Ecdysozoa</taxon>
        <taxon>Arthropoda</taxon>
        <taxon>Hexapoda</taxon>
        <taxon>Insecta</taxon>
        <taxon>Pterygota</taxon>
        <taxon>Neoptera</taxon>
        <taxon>Endopterygota</taxon>
        <taxon>Diptera</taxon>
        <taxon>Brachycera</taxon>
        <taxon>Muscomorpha</taxon>
        <taxon>Ephydroidea</taxon>
        <taxon>Drosophilidae</taxon>
        <taxon>Drosophila</taxon>
        <taxon>Sophophora</taxon>
    </lineage>
</organism>
<keyword evidence="4" id="KW-0328">Glycosyltransferase</keyword>
<reference evidence="10" key="1">
    <citation type="journal article" date="2021" name="Elife">
        <title>Highly contiguous assemblies of 101 drosophilid genomes.</title>
        <authorList>
            <person name="Kim B.Y."/>
            <person name="Wang J.R."/>
            <person name="Miller D.E."/>
            <person name="Barmina O."/>
            <person name="Delaney E."/>
            <person name="Thompson A."/>
            <person name="Comeault A.A."/>
            <person name="Peede D."/>
            <person name="D'Agostino E.R."/>
            <person name="Pelaez J."/>
            <person name="Aguilar J.M."/>
            <person name="Haji D."/>
            <person name="Matsunaga T."/>
            <person name="Armstrong E.E."/>
            <person name="Zych M."/>
            <person name="Ogawa Y."/>
            <person name="Stamenkovic-Radak M."/>
            <person name="Jelic M."/>
            <person name="Veselinovic M.S."/>
            <person name="Tanaskovic M."/>
            <person name="Eric P."/>
            <person name="Gao J.J."/>
            <person name="Katoh T.K."/>
            <person name="Toda M.J."/>
            <person name="Watabe H."/>
            <person name="Watada M."/>
            <person name="Davis J.S."/>
            <person name="Moyle L.C."/>
            <person name="Manoli G."/>
            <person name="Bertolini E."/>
            <person name="Kostal V."/>
            <person name="Hawley R.S."/>
            <person name="Takahashi A."/>
            <person name="Jones C.D."/>
            <person name="Price D.K."/>
            <person name="Whiteman N."/>
            <person name="Kopp A."/>
            <person name="Matute D.R."/>
            <person name="Petrov D.A."/>
        </authorList>
    </citation>
    <scope>NUCLEOTIDE SEQUENCE [LARGE SCALE GENOMIC DNA]</scope>
</reference>
<evidence type="ECO:0000313" key="10">
    <source>
        <dbReference type="Proteomes" id="UP001652680"/>
    </source>
</evidence>
<keyword evidence="5" id="KW-0808">Transferase</keyword>
<evidence type="ECO:0000256" key="4">
    <source>
        <dbReference type="ARBA" id="ARBA00022676"/>
    </source>
</evidence>
<accession>A0A6P4E8Z3</accession>
<evidence type="ECO:0000256" key="5">
    <source>
        <dbReference type="ARBA" id="ARBA00022679"/>
    </source>
</evidence>
<dbReference type="Pfam" id="PF05686">
    <property type="entry name" value="Glyco_transf_90"/>
    <property type="match status" value="1"/>
</dbReference>
<proteinExistence type="inferred from homology"/>
<evidence type="ECO:0000313" key="11">
    <source>
        <dbReference type="RefSeq" id="XP_016974502.1"/>
    </source>
</evidence>
<dbReference type="PANTHER" id="PTHR12203">
    <property type="entry name" value="KDEL LYS-ASP-GLU-LEU CONTAINING - RELATED"/>
    <property type="match status" value="1"/>
</dbReference>
<evidence type="ECO:0000256" key="3">
    <source>
        <dbReference type="ARBA" id="ARBA00010118"/>
    </source>
</evidence>
<feature type="chain" id="PRO_5028416123" evidence="7">
    <location>
        <begin position="21"/>
        <end position="411"/>
    </location>
</feature>
<keyword evidence="10" id="KW-1185">Reference proteome</keyword>
<feature type="domain" description="Glycosyl transferase CAP10" evidence="8">
    <location>
        <begin position="139"/>
        <end position="394"/>
    </location>
</feature>
<evidence type="ECO:0000256" key="6">
    <source>
        <dbReference type="ARBA" id="ARBA00045690"/>
    </source>
</evidence>
<evidence type="ECO:0000256" key="1">
    <source>
        <dbReference type="ARBA" id="ARBA00004319"/>
    </source>
</evidence>
<evidence type="ECO:0000313" key="9">
    <source>
        <dbReference type="EnsemblMetazoa" id="XP_016974502.1"/>
    </source>
</evidence>
<dbReference type="AlphaFoldDB" id="A0A6P4E8Z3"/>
<dbReference type="OMA" id="EDDCMFP"/>
<evidence type="ECO:0000256" key="2">
    <source>
        <dbReference type="ARBA" id="ARBA00004922"/>
    </source>
</evidence>
<dbReference type="Proteomes" id="UP001652680">
    <property type="component" value="Unassembled WGS sequence"/>
</dbReference>
<comment type="function">
    <text evidence="6">Protein O-glucosyltransferase. Catalyzes the reaction that attaches glucose through an O-glycosidic linkage to a conserved serine residue found in the consensus sequence C-X-S-X-[PA]-C in epidermal growth factor-like repeats. Regulates Notch signaling by glucosylating Notch in the ER, glucosylation is required for the correct folding and cleavage of Notch.</text>
</comment>
<dbReference type="OrthoDB" id="202415at2759"/>
<dbReference type="GeneID" id="108041185"/>
<comment type="pathway">
    <text evidence="2">Protein modification; protein glycosylation.</text>
</comment>